<dbReference type="EMBL" id="CP058561">
    <property type="protein sequence ID" value="QUH30680.1"/>
    <property type="molecule type" value="Genomic_DNA"/>
</dbReference>
<dbReference type="PANTHER" id="PTHR37305:SF1">
    <property type="entry name" value="MEMBRANE PROTEIN"/>
    <property type="match status" value="1"/>
</dbReference>
<keyword evidence="1" id="KW-0812">Transmembrane</keyword>
<reference evidence="2 3" key="1">
    <citation type="submission" date="2020-07" db="EMBL/GenBank/DDBJ databases">
        <title>Vallitalea guaymasensis genome.</title>
        <authorList>
            <person name="Postec A."/>
        </authorList>
    </citation>
    <scope>NUCLEOTIDE SEQUENCE [LARGE SCALE GENOMIC DNA]</scope>
    <source>
        <strain evidence="2 3">Ra1766G1</strain>
    </source>
</reference>
<protein>
    <submittedName>
        <fullName evidence="2">ABC transporter permease subunit</fullName>
    </submittedName>
</protein>
<name>A0A8J8MDI7_9FIRM</name>
<dbReference type="KEGG" id="vgu:HYG85_17860"/>
<dbReference type="GO" id="GO:0005886">
    <property type="term" value="C:plasma membrane"/>
    <property type="evidence" value="ECO:0007669"/>
    <property type="project" value="UniProtKB-SubCell"/>
</dbReference>
<accession>A0A8J8MDI7</accession>
<feature type="transmembrane region" description="Helical" evidence="1">
    <location>
        <begin position="122"/>
        <end position="146"/>
    </location>
</feature>
<feature type="transmembrane region" description="Helical" evidence="1">
    <location>
        <begin position="237"/>
        <end position="258"/>
    </location>
</feature>
<evidence type="ECO:0000313" key="3">
    <source>
        <dbReference type="Proteomes" id="UP000677305"/>
    </source>
</evidence>
<organism evidence="2 3">
    <name type="scientific">Vallitalea guaymasensis</name>
    <dbReference type="NCBI Taxonomy" id="1185412"/>
    <lineage>
        <taxon>Bacteria</taxon>
        <taxon>Bacillati</taxon>
        <taxon>Bacillota</taxon>
        <taxon>Clostridia</taxon>
        <taxon>Lachnospirales</taxon>
        <taxon>Vallitaleaceae</taxon>
        <taxon>Vallitalea</taxon>
    </lineage>
</organism>
<dbReference type="GO" id="GO:0140359">
    <property type="term" value="F:ABC-type transporter activity"/>
    <property type="evidence" value="ECO:0007669"/>
    <property type="project" value="InterPro"/>
</dbReference>
<dbReference type="Pfam" id="PF12679">
    <property type="entry name" value="ABC2_membrane_2"/>
    <property type="match status" value="1"/>
</dbReference>
<evidence type="ECO:0000313" key="2">
    <source>
        <dbReference type="EMBL" id="QUH30680.1"/>
    </source>
</evidence>
<feature type="transmembrane region" description="Helical" evidence="1">
    <location>
        <begin position="152"/>
        <end position="176"/>
    </location>
</feature>
<dbReference type="PANTHER" id="PTHR37305">
    <property type="entry name" value="INTEGRAL MEMBRANE PROTEIN-RELATED"/>
    <property type="match status" value="1"/>
</dbReference>
<feature type="transmembrane region" description="Helical" evidence="1">
    <location>
        <begin position="71"/>
        <end position="95"/>
    </location>
</feature>
<dbReference type="AlphaFoldDB" id="A0A8J8MDI7"/>
<dbReference type="Proteomes" id="UP000677305">
    <property type="component" value="Chromosome"/>
</dbReference>
<sequence>MNIVLRELRSYRKALIIWSVCIIIFTAMAFAKYAGFAAMGSEANELLESLPDFMKNAFGLSSLNLTEIKGYYSVLFMYYALITGIHAVMLGATIISKEARDKTADFLMVKPITRSSMITSKIIVGFIDVLIINIVTGLTTIVFVNINNNGESIIGGLINGMVVLLIIQCIFLSLGLAISSFTGKAKKATTISTGIILIMYFLDVFRNISDKLDFVKYITPFSYFDTIKVLNGNGFEALYIVLSIIIIVVSIVLTYTNYQRKDIL</sequence>
<proteinExistence type="predicted"/>
<keyword evidence="3" id="KW-1185">Reference proteome</keyword>
<keyword evidence="1" id="KW-1133">Transmembrane helix</keyword>
<keyword evidence="1" id="KW-0472">Membrane</keyword>
<evidence type="ECO:0000256" key="1">
    <source>
        <dbReference type="SAM" id="Phobius"/>
    </source>
</evidence>
<dbReference type="RefSeq" id="WP_212690820.1">
    <property type="nucleotide sequence ID" value="NZ_CP058561.1"/>
</dbReference>
<feature type="transmembrane region" description="Helical" evidence="1">
    <location>
        <begin position="15"/>
        <end position="36"/>
    </location>
</feature>
<gene>
    <name evidence="2" type="ORF">HYG85_17860</name>
</gene>
<feature type="transmembrane region" description="Helical" evidence="1">
    <location>
        <begin position="188"/>
        <end position="205"/>
    </location>
</feature>